<name>A0ABQ2I176_9BACT</name>
<reference evidence="2" key="1">
    <citation type="journal article" date="2019" name="Int. J. Syst. Evol. Microbiol.">
        <title>The Global Catalogue of Microorganisms (GCM) 10K type strain sequencing project: providing services to taxonomists for standard genome sequencing and annotation.</title>
        <authorList>
            <consortium name="The Broad Institute Genomics Platform"/>
            <consortium name="The Broad Institute Genome Sequencing Center for Infectious Disease"/>
            <person name="Wu L."/>
            <person name="Ma J."/>
        </authorList>
    </citation>
    <scope>NUCLEOTIDE SEQUENCE [LARGE SCALE GENOMIC DNA]</scope>
    <source>
        <strain evidence="2">CGMCC 1.6375</strain>
    </source>
</reference>
<comment type="caution">
    <text evidence="1">The sequence shown here is derived from an EMBL/GenBank/DDBJ whole genome shotgun (WGS) entry which is preliminary data.</text>
</comment>
<keyword evidence="2" id="KW-1185">Reference proteome</keyword>
<evidence type="ECO:0000313" key="2">
    <source>
        <dbReference type="Proteomes" id="UP000632339"/>
    </source>
</evidence>
<protein>
    <submittedName>
        <fullName evidence="1">Uncharacterized protein</fullName>
    </submittedName>
</protein>
<dbReference type="EMBL" id="BMLI01000001">
    <property type="protein sequence ID" value="GGM94776.1"/>
    <property type="molecule type" value="Genomic_DNA"/>
</dbReference>
<dbReference type="RefSeq" id="WP_157504754.1">
    <property type="nucleotide sequence ID" value="NZ_BMLI01000001.1"/>
</dbReference>
<evidence type="ECO:0000313" key="1">
    <source>
        <dbReference type="EMBL" id="GGM94776.1"/>
    </source>
</evidence>
<dbReference type="Proteomes" id="UP000632339">
    <property type="component" value="Unassembled WGS sequence"/>
</dbReference>
<sequence>MDKTPIMIPYQTDWQVAEQAEGRLRRGDDFYQIVEQQLMNDTQIEIRWNGSGKVQKLQNVAANQFIRIREGVPAPEKVLSKKLTFKHSHAHEMPVCVPVAKASM</sequence>
<gene>
    <name evidence="1" type="ORF">GCM10010967_30170</name>
</gene>
<organism evidence="1 2">
    <name type="scientific">Dyadobacter beijingensis</name>
    <dbReference type="NCBI Taxonomy" id="365489"/>
    <lineage>
        <taxon>Bacteria</taxon>
        <taxon>Pseudomonadati</taxon>
        <taxon>Bacteroidota</taxon>
        <taxon>Cytophagia</taxon>
        <taxon>Cytophagales</taxon>
        <taxon>Spirosomataceae</taxon>
        <taxon>Dyadobacter</taxon>
    </lineage>
</organism>
<proteinExistence type="predicted"/>
<accession>A0ABQ2I176</accession>